<keyword evidence="3" id="KW-1185">Reference proteome</keyword>
<accession>S6D2Y2</accession>
<organism evidence="2 3">
    <name type="scientific">Halorhabdus tiamatea SARL4B</name>
    <dbReference type="NCBI Taxonomy" id="1033806"/>
    <lineage>
        <taxon>Archaea</taxon>
        <taxon>Methanobacteriati</taxon>
        <taxon>Methanobacteriota</taxon>
        <taxon>Stenosarchaea group</taxon>
        <taxon>Halobacteria</taxon>
        <taxon>Halobacteriales</taxon>
        <taxon>Haloarculaceae</taxon>
        <taxon>Halorhabdus</taxon>
    </lineage>
</organism>
<feature type="compositionally biased region" description="Low complexity" evidence="1">
    <location>
        <begin position="1"/>
        <end position="48"/>
    </location>
</feature>
<dbReference type="RefSeq" id="WP_020936211.1">
    <property type="nucleotide sequence ID" value="NC_021921.1"/>
</dbReference>
<protein>
    <submittedName>
        <fullName evidence="2">Uncharacterized protein</fullName>
    </submittedName>
</protein>
<evidence type="ECO:0000313" key="2">
    <source>
        <dbReference type="EMBL" id="CCQ33665.1"/>
    </source>
</evidence>
<sequence>MSETGKTTATTITPTGTTQHMTTTPTTAARHPPTAGGPAPAPTAAMTARSGGAPE</sequence>
<feature type="region of interest" description="Disordered" evidence="1">
    <location>
        <begin position="1"/>
        <end position="55"/>
    </location>
</feature>
<dbReference type="EMBL" id="HF571520">
    <property type="protein sequence ID" value="CCQ33665.1"/>
    <property type="molecule type" value="Genomic_DNA"/>
</dbReference>
<dbReference type="HOGENOM" id="CLU_3020897_0_0_2"/>
<evidence type="ECO:0000313" key="3">
    <source>
        <dbReference type="Proteomes" id="UP000015381"/>
    </source>
</evidence>
<dbReference type="Proteomes" id="UP000015381">
    <property type="component" value="Chromosome I"/>
</dbReference>
<proteinExistence type="predicted"/>
<evidence type="ECO:0000256" key="1">
    <source>
        <dbReference type="SAM" id="MobiDB-lite"/>
    </source>
</evidence>
<name>S6D2Y2_9EURY</name>
<reference evidence="2 3" key="1">
    <citation type="journal article" date="2014" name="Environ. Microbiol.">
        <title>Halorhabdus tiamatea: proteogenomics and glycosidase activity measurements identify the first cultivated euryarchaeon from a deep-sea anoxic brine lake as potential polysaccharide degrader.</title>
        <authorList>
            <person name="Werner J."/>
            <person name="Ferrer M."/>
            <person name="Michel G."/>
            <person name="Mann A.J."/>
            <person name="Huang S."/>
            <person name="Juarez S."/>
            <person name="Ciordia S."/>
            <person name="Albar J.P."/>
            <person name="Alcaide M."/>
            <person name="La Cono V."/>
            <person name="Yakimov M.M."/>
            <person name="Antunes A."/>
            <person name="Taborda M."/>
            <person name="Da Costa M.S."/>
            <person name="Amann R.I."/>
            <person name="Gloeckner F.O."/>
            <person name="Golyshina O.V."/>
            <person name="Golyshin P.N."/>
            <person name="Teeling H."/>
        </authorList>
    </citation>
    <scope>NUCLEOTIDE SEQUENCE [LARGE SCALE GENOMIC DNA]</scope>
    <source>
        <strain evidence="3">SARL4B</strain>
    </source>
</reference>
<dbReference type="KEGG" id="hti:HTIA_1538"/>
<gene>
    <name evidence="2" type="ORF">HTIA_1538</name>
</gene>
<dbReference type="GeneID" id="43502937"/>
<dbReference type="AlphaFoldDB" id="S6D2Y2"/>